<sequence>MLVRRAFPKTIKLRVEEIVKERLTVNPIDFGESFCYKLKGYRKLRTGDYMGAFL</sequence>
<protein>
    <submittedName>
        <fullName evidence="1">Uncharacterized protein</fullName>
    </submittedName>
</protein>
<name>A0AAU7YPT4_9RICK</name>
<dbReference type="EMBL" id="CP158587">
    <property type="protein sequence ID" value="XCA34961.1"/>
    <property type="molecule type" value="Genomic_DNA"/>
</dbReference>
<gene>
    <name evidence="1" type="ORF">ABS861_06375</name>
</gene>
<organism evidence="1">
    <name type="scientific">Wolbachia endosymbiont of Oeneis ivallda</name>
    <dbReference type="NCBI Taxonomy" id="3171168"/>
    <lineage>
        <taxon>Bacteria</taxon>
        <taxon>Pseudomonadati</taxon>
        <taxon>Pseudomonadota</taxon>
        <taxon>Alphaproteobacteria</taxon>
        <taxon>Rickettsiales</taxon>
        <taxon>Anaplasmataceae</taxon>
        <taxon>Wolbachieae</taxon>
        <taxon>Wolbachia</taxon>
    </lineage>
</organism>
<evidence type="ECO:0000313" key="1">
    <source>
        <dbReference type="EMBL" id="XCA34961.1"/>
    </source>
</evidence>
<reference evidence="1" key="1">
    <citation type="submission" date="2024-06" db="EMBL/GenBank/DDBJ databases">
        <title>Genome assembly of the Oeneis chryxus ivallda.</title>
        <authorList>
            <person name="MacDonald Z."/>
            <person name="Shaffer H.B."/>
            <person name="Gillespie T."/>
            <person name="Marimuthu M.P.A."/>
            <person name="Nguyen O."/>
            <person name="Fairbairn C.W."/>
            <person name="Seligmann W.E."/>
            <person name="Escalona M."/>
            <person name="Miller C."/>
            <person name="Toffelmier E."/>
        </authorList>
    </citation>
    <scope>NUCLEOTIDE SEQUENCE</scope>
    <source>
        <strain evidence="1">CCGP_102_HBS-TG_Oc004</strain>
    </source>
</reference>
<accession>A0AAU7YPT4</accession>
<dbReference type="AlphaFoldDB" id="A0AAU7YPT4"/>
<proteinExistence type="predicted"/>